<evidence type="ECO:0000256" key="1">
    <source>
        <dbReference type="SAM" id="Phobius"/>
    </source>
</evidence>
<dbReference type="EMBL" id="QZWG01000020">
    <property type="protein sequence ID" value="RZB42241.1"/>
    <property type="molecule type" value="Genomic_DNA"/>
</dbReference>
<sequence>LGLVARGLLFFVVLVLTLQLQFGILLTRWSFPVLSPCLFSSSLVASAVQGVAILCKIMARTPDKIKSIDGSRETLKLAVRITDLWFVGTPNKSEQAEIVIVDSDGDEIYVVCKADQLKSWKADLKENSTYVMHNFKVRKNDGQFRVCEHQYKLVFIGVTVVGQSNLDDLPFKEFRFVEFSNIIYGNFEAGLLVDIIGVVDEVLFRHFLAYLNEIENDGPMVIILTHARIKEGQGSYPPSVSNLLKASQLLINEPVLEIQEFRERLSDLGIEVGLVLTPRGQGRSQLSGSS</sequence>
<feature type="transmembrane region" description="Helical" evidence="1">
    <location>
        <begin position="7"/>
        <end position="26"/>
    </location>
</feature>
<dbReference type="SUPFAM" id="SSF50249">
    <property type="entry name" value="Nucleic acid-binding proteins"/>
    <property type="match status" value="1"/>
</dbReference>
<keyword evidence="4" id="KW-1185">Reference proteome</keyword>
<dbReference type="Pfam" id="PF02721">
    <property type="entry name" value="DUF223"/>
    <property type="match status" value="1"/>
</dbReference>
<organism evidence="3 4">
    <name type="scientific">Glycine soja</name>
    <name type="common">Wild soybean</name>
    <dbReference type="NCBI Taxonomy" id="3848"/>
    <lineage>
        <taxon>Eukaryota</taxon>
        <taxon>Viridiplantae</taxon>
        <taxon>Streptophyta</taxon>
        <taxon>Embryophyta</taxon>
        <taxon>Tracheophyta</taxon>
        <taxon>Spermatophyta</taxon>
        <taxon>Magnoliopsida</taxon>
        <taxon>eudicotyledons</taxon>
        <taxon>Gunneridae</taxon>
        <taxon>Pentapetalae</taxon>
        <taxon>rosids</taxon>
        <taxon>fabids</taxon>
        <taxon>Fabales</taxon>
        <taxon>Fabaceae</taxon>
        <taxon>Papilionoideae</taxon>
        <taxon>50 kb inversion clade</taxon>
        <taxon>NPAAA clade</taxon>
        <taxon>indigoferoid/millettioid clade</taxon>
        <taxon>Phaseoleae</taxon>
        <taxon>Glycine</taxon>
        <taxon>Glycine subgen. Soja</taxon>
    </lineage>
</organism>
<evidence type="ECO:0000313" key="3">
    <source>
        <dbReference type="EMBL" id="RZB42241.1"/>
    </source>
</evidence>
<proteinExistence type="predicted"/>
<dbReference type="InterPro" id="IPR012340">
    <property type="entry name" value="NA-bd_OB-fold"/>
</dbReference>
<dbReference type="InterPro" id="IPR003871">
    <property type="entry name" value="RFA1B/D_OB_1st"/>
</dbReference>
<dbReference type="Proteomes" id="UP000289340">
    <property type="component" value="Chromosome 20"/>
</dbReference>
<comment type="caution">
    <text evidence="3">The sequence shown here is derived from an EMBL/GenBank/DDBJ whole genome shotgun (WGS) entry which is preliminary data.</text>
</comment>
<evidence type="ECO:0000259" key="2">
    <source>
        <dbReference type="Pfam" id="PF02721"/>
    </source>
</evidence>
<evidence type="ECO:0000313" key="4">
    <source>
        <dbReference type="Proteomes" id="UP000289340"/>
    </source>
</evidence>
<feature type="non-terminal residue" evidence="3">
    <location>
        <position position="1"/>
    </location>
</feature>
<name>A0A445F095_GLYSO</name>
<accession>A0A445F095</accession>
<protein>
    <recommendedName>
        <fullName evidence="2">Replication protein A 70 kDa DNA-binding subunit B/D first OB fold domain-containing protein</fullName>
    </recommendedName>
</protein>
<dbReference type="AlphaFoldDB" id="A0A445F095"/>
<dbReference type="CDD" id="cd04480">
    <property type="entry name" value="RPA1_DBD_A_like"/>
    <property type="match status" value="1"/>
</dbReference>
<dbReference type="Gene3D" id="2.40.50.140">
    <property type="entry name" value="Nucleic acid-binding proteins"/>
    <property type="match status" value="2"/>
</dbReference>
<reference evidence="3 4" key="1">
    <citation type="submission" date="2018-09" db="EMBL/GenBank/DDBJ databases">
        <title>A high-quality reference genome of wild soybean provides a powerful tool to mine soybean genomes.</title>
        <authorList>
            <person name="Xie M."/>
            <person name="Chung C.Y.L."/>
            <person name="Li M.-W."/>
            <person name="Wong F.-L."/>
            <person name="Chan T.-F."/>
            <person name="Lam H.-M."/>
        </authorList>
    </citation>
    <scope>NUCLEOTIDE SEQUENCE [LARGE SCALE GENOMIC DNA]</scope>
    <source>
        <strain evidence="4">cv. W05</strain>
        <tissue evidence="3">Hypocotyl of etiolated seedlings</tissue>
    </source>
</reference>
<feature type="domain" description="Replication protein A 70 kDa DNA-binding subunit B/D first OB fold" evidence="2">
    <location>
        <begin position="66"/>
        <end position="163"/>
    </location>
</feature>
<gene>
    <name evidence="3" type="ORF">D0Y65_053000</name>
</gene>
<keyword evidence="1" id="KW-0812">Transmembrane</keyword>
<keyword evidence="1" id="KW-1133">Transmembrane helix</keyword>
<keyword evidence="1" id="KW-0472">Membrane</keyword>